<keyword evidence="4" id="KW-0704">Schiff base</keyword>
<evidence type="ECO:0000256" key="8">
    <source>
        <dbReference type="PIRSR" id="PIRSR001365-2"/>
    </source>
</evidence>
<keyword evidence="5" id="KW-0119">Carbohydrate metabolism</keyword>
<organism evidence="9 10">
    <name type="scientific">Phocaeicola plebeius (strain DSM 17135 / JCM 12973 / CCUG 54634 / M2)</name>
    <name type="common">Bacteroides plebeius</name>
    <dbReference type="NCBI Taxonomy" id="484018"/>
    <lineage>
        <taxon>Bacteria</taxon>
        <taxon>Pseudomonadati</taxon>
        <taxon>Bacteroidota</taxon>
        <taxon>Bacteroidia</taxon>
        <taxon>Bacteroidales</taxon>
        <taxon>Bacteroidaceae</taxon>
        <taxon>Phocaeicola</taxon>
    </lineage>
</organism>
<evidence type="ECO:0000256" key="3">
    <source>
        <dbReference type="ARBA" id="ARBA00023239"/>
    </source>
</evidence>
<reference evidence="9 10" key="2">
    <citation type="submission" date="2008-08" db="EMBL/GenBank/DDBJ databases">
        <authorList>
            <person name="Fulton L."/>
            <person name="Clifton S."/>
            <person name="Fulton B."/>
            <person name="Xu J."/>
            <person name="Minx P."/>
            <person name="Pepin K.H."/>
            <person name="Johnson M."/>
            <person name="Thiruvilangam P."/>
            <person name="Bhonagiri V."/>
            <person name="Nash W.E."/>
            <person name="Mardis E.R."/>
            <person name="Wilson R.K."/>
        </authorList>
    </citation>
    <scope>NUCLEOTIDE SEQUENCE [LARGE SCALE GENOMIC DNA]</scope>
    <source>
        <strain evidence="10">DSM 17135 / JCM 12973 / M2</strain>
    </source>
</reference>
<comment type="subcellular location">
    <subcellularLocation>
        <location evidence="1">Cytoplasm</location>
    </subcellularLocation>
</comment>
<evidence type="ECO:0000256" key="5">
    <source>
        <dbReference type="ARBA" id="ARBA00023277"/>
    </source>
</evidence>
<dbReference type="RefSeq" id="WP_007559344.1">
    <property type="nucleotide sequence ID" value="NZ_DS990122.1"/>
</dbReference>
<evidence type="ECO:0000256" key="2">
    <source>
        <dbReference type="ARBA" id="ARBA00022490"/>
    </source>
</evidence>
<evidence type="ECO:0000256" key="6">
    <source>
        <dbReference type="PIRNR" id="PIRNR001365"/>
    </source>
</evidence>
<comment type="caution">
    <text evidence="9">The sequence shown here is derived from an EMBL/GenBank/DDBJ whole genome shotgun (WGS) entry which is preliminary data.</text>
</comment>
<dbReference type="EMBL" id="ABQC02000002">
    <property type="protein sequence ID" value="EDY97314.1"/>
    <property type="molecule type" value="Genomic_DNA"/>
</dbReference>
<dbReference type="OrthoDB" id="9778880at2"/>
<gene>
    <name evidence="9" type="ORF">BACPLE_00103</name>
</gene>
<feature type="binding site" evidence="8">
    <location>
        <position position="50"/>
    </location>
    <ligand>
        <name>pyruvate</name>
        <dbReference type="ChEBI" id="CHEBI:15361"/>
    </ligand>
</feature>
<feature type="active site" description="Proton donor/acceptor" evidence="7">
    <location>
        <position position="140"/>
    </location>
</feature>
<dbReference type="PANTHER" id="PTHR12128:SF21">
    <property type="entry name" value="N-ACETYLNEURAMINATE LYASE"/>
    <property type="match status" value="1"/>
</dbReference>
<evidence type="ECO:0000256" key="7">
    <source>
        <dbReference type="PIRSR" id="PIRSR001365-1"/>
    </source>
</evidence>
<dbReference type="eggNOG" id="COG0329">
    <property type="taxonomic scope" value="Bacteria"/>
</dbReference>
<dbReference type="SUPFAM" id="SSF51569">
    <property type="entry name" value="Aldolase"/>
    <property type="match status" value="1"/>
</dbReference>
<evidence type="ECO:0000313" key="9">
    <source>
        <dbReference type="EMBL" id="EDY97314.1"/>
    </source>
</evidence>
<dbReference type="Pfam" id="PF00701">
    <property type="entry name" value="DHDPS"/>
    <property type="match status" value="1"/>
</dbReference>
<evidence type="ECO:0000313" key="10">
    <source>
        <dbReference type="Proteomes" id="UP000003452"/>
    </source>
</evidence>
<dbReference type="AlphaFoldDB" id="B5CTM6"/>
<feature type="binding site" evidence="8">
    <location>
        <position position="212"/>
    </location>
    <ligand>
        <name>pyruvate</name>
        <dbReference type="ChEBI" id="CHEBI:15361"/>
    </ligand>
</feature>
<keyword evidence="3 6" id="KW-0456">Lyase</keyword>
<dbReference type="PANTHER" id="PTHR12128">
    <property type="entry name" value="DIHYDRODIPICOLINATE SYNTHASE"/>
    <property type="match status" value="1"/>
</dbReference>
<sequence length="305" mass="33732">MKNYERLKGMIAATFTPMHEDGSLHLEMIERYADYIAAIGVSGVFVCGTTGESLSLTVNERKLVLEKWIQYAKGRFRVIAHVGCNSQVEAMELARHAMESGAYAIGAMAPSFFKPQSVADLVAFFTPIAKSAEDLPFYYYNMPSMTGVSLSVAEFLIEGKKNMPNLVGVKYTHNNLMEMGECLTLCDGTFEVLHGYDEILISGLAFGAIAGVGSTYNYLPQVYQGIFDAMEKNDLVTARKLQQKSIDIVKVIIKYGGGVRGGKAIMRYVGVDCGPCRLPIHPFGEEEYECLQKDLEANDFFNKKV</sequence>
<dbReference type="InterPro" id="IPR013785">
    <property type="entry name" value="Aldolase_TIM"/>
</dbReference>
<accession>B5CTM6</accession>
<dbReference type="InterPro" id="IPR002220">
    <property type="entry name" value="DapA-like"/>
</dbReference>
<dbReference type="SMART" id="SM01130">
    <property type="entry name" value="DHDPS"/>
    <property type="match status" value="1"/>
</dbReference>
<keyword evidence="2" id="KW-0963">Cytoplasm</keyword>
<dbReference type="GO" id="GO:0005737">
    <property type="term" value="C:cytoplasm"/>
    <property type="evidence" value="ECO:0007669"/>
    <property type="project" value="UniProtKB-SubCell"/>
</dbReference>
<dbReference type="Proteomes" id="UP000003452">
    <property type="component" value="Unassembled WGS sequence"/>
</dbReference>
<comment type="similarity">
    <text evidence="6">Belongs to the DapA family.</text>
</comment>
<feature type="active site" description="Schiff-base intermediate with substrate" evidence="7">
    <location>
        <position position="170"/>
    </location>
</feature>
<dbReference type="GeneID" id="43183912"/>
<dbReference type="HOGENOM" id="CLU_049343_6_1_10"/>
<evidence type="ECO:0000256" key="4">
    <source>
        <dbReference type="ARBA" id="ARBA00023270"/>
    </source>
</evidence>
<protein>
    <submittedName>
        <fullName evidence="9">Putative N-acetylneuraminate lyase</fullName>
    </submittedName>
</protein>
<reference evidence="9 10" key="1">
    <citation type="submission" date="2008-08" db="EMBL/GenBank/DDBJ databases">
        <title>Draft genome sequence of Bacteroides plebeius (DSM 17135).</title>
        <authorList>
            <person name="Sudarsanam P."/>
            <person name="Ley R."/>
            <person name="Guruge J."/>
            <person name="Turnbaugh P.J."/>
            <person name="Mahowald M."/>
            <person name="Liep D."/>
            <person name="Gordon J."/>
        </authorList>
    </citation>
    <scope>NUCLEOTIDE SEQUENCE [LARGE SCALE GENOMIC DNA]</scope>
    <source>
        <strain evidence="10">DSM 17135 / JCM 12973 / M2</strain>
    </source>
</reference>
<dbReference type="GO" id="GO:0016829">
    <property type="term" value="F:lyase activity"/>
    <property type="evidence" value="ECO:0007669"/>
    <property type="project" value="UniProtKB-KW"/>
</dbReference>
<dbReference type="PIRSF" id="PIRSF001365">
    <property type="entry name" value="DHDPS"/>
    <property type="match status" value="1"/>
</dbReference>
<evidence type="ECO:0000256" key="1">
    <source>
        <dbReference type="ARBA" id="ARBA00004496"/>
    </source>
</evidence>
<proteinExistence type="inferred from homology"/>
<dbReference type="Gene3D" id="3.20.20.70">
    <property type="entry name" value="Aldolase class I"/>
    <property type="match status" value="1"/>
</dbReference>
<dbReference type="PRINTS" id="PR00146">
    <property type="entry name" value="DHPICSNTHASE"/>
</dbReference>
<dbReference type="PROSITE" id="PS00665">
    <property type="entry name" value="DHDPS_1"/>
    <property type="match status" value="1"/>
</dbReference>
<name>B5CTM6_PHOPM</name>
<dbReference type="InterPro" id="IPR020624">
    <property type="entry name" value="Schiff_base-form_aldolases_CS"/>
</dbReference>